<proteinExistence type="inferred from homology"/>
<dbReference type="RefSeq" id="WP_149300766.1">
    <property type="nucleotide sequence ID" value="NZ_VTWH01000003.1"/>
</dbReference>
<dbReference type="GO" id="GO:0016757">
    <property type="term" value="F:glycosyltransferase activity"/>
    <property type="evidence" value="ECO:0007669"/>
    <property type="project" value="UniProtKB-KW"/>
</dbReference>
<reference evidence="5 6" key="1">
    <citation type="submission" date="2019-08" db="EMBL/GenBank/DDBJ databases">
        <title>Aureimonas fodiniaquatilis sp. nov., isolated from a coal mine wastewater.</title>
        <authorList>
            <person name="Kim W."/>
        </authorList>
    </citation>
    <scope>NUCLEOTIDE SEQUENCE [LARGE SCALE GENOMIC DNA]</scope>
    <source>
        <strain evidence="5 6">CAU 1482</strain>
    </source>
</reference>
<dbReference type="EMBL" id="VTWH01000003">
    <property type="protein sequence ID" value="KAA0969481.1"/>
    <property type="molecule type" value="Genomic_DNA"/>
</dbReference>
<comment type="caution">
    <text evidence="5">The sequence shown here is derived from an EMBL/GenBank/DDBJ whole genome shotgun (WGS) entry which is preliminary data.</text>
</comment>
<keyword evidence="6" id="KW-1185">Reference proteome</keyword>
<dbReference type="AlphaFoldDB" id="A0A5B0DUM1"/>
<organism evidence="5 6">
    <name type="scientific">Aureimonas fodinaquatilis</name>
    <dbReference type="NCBI Taxonomy" id="2565783"/>
    <lineage>
        <taxon>Bacteria</taxon>
        <taxon>Pseudomonadati</taxon>
        <taxon>Pseudomonadota</taxon>
        <taxon>Alphaproteobacteria</taxon>
        <taxon>Hyphomicrobiales</taxon>
        <taxon>Aurantimonadaceae</taxon>
        <taxon>Aureimonas</taxon>
    </lineage>
</organism>
<feature type="transmembrane region" description="Helical" evidence="4">
    <location>
        <begin position="20"/>
        <end position="44"/>
    </location>
</feature>
<keyword evidence="3 5" id="KW-0808">Transferase</keyword>
<keyword evidence="2" id="KW-0328">Glycosyltransferase</keyword>
<dbReference type="InterPro" id="IPR029044">
    <property type="entry name" value="Nucleotide-diphossugar_trans"/>
</dbReference>
<keyword evidence="4" id="KW-0812">Transmembrane</keyword>
<feature type="transmembrane region" description="Helical" evidence="4">
    <location>
        <begin position="314"/>
        <end position="332"/>
    </location>
</feature>
<dbReference type="PANTHER" id="PTHR43630">
    <property type="entry name" value="POLY-BETA-1,6-N-ACETYL-D-GLUCOSAMINE SYNTHASE"/>
    <property type="match status" value="1"/>
</dbReference>
<dbReference type="Gene3D" id="3.90.550.10">
    <property type="entry name" value="Spore Coat Polysaccharide Biosynthesis Protein SpsA, Chain A"/>
    <property type="match status" value="1"/>
</dbReference>
<sequence>MMDLAMFSWAYASQRTIVEMIGLFWFLLVFDIPRYFLGFICVFITSSTEQKNRDDRAWTGKVSVLIAGYNEAESVERCIRSLRGQSYPNLEIICVDDGSLDGMYSILHRLETEGVLDKAIRVNDRGGKSAALNLASSVASGEVFVVVDCDCTLDRDAVAQLTRAFVDPDVGAVSGAVLVRNTSQSIMSSLQAIEYIFSIHLGRALVDYFGLVTCVSGALGAFRRNAWAAAGGMDVGPGEDLDLTLKLRQRGFKIRFASDALCWTTVPASLKGFLLQRRRWERDAARLRFQKFGFTFNPFDRRFRLIEALHQVEFLLYCILAAVVFIAYAIWLSMNAPLLLPIVLIITTLLIILLDAVTLLLAAHTLKRYEYLGLLPFIPLFAPFQFVVMRNARLLAYLEELLFATSQNDNFVPLKVRKCHQARNQR</sequence>
<dbReference type="Pfam" id="PF13641">
    <property type="entry name" value="Glyco_tranf_2_3"/>
    <property type="match status" value="1"/>
</dbReference>
<comment type="similarity">
    <text evidence="1">Belongs to the glycosyltransferase 2 family.</text>
</comment>
<evidence type="ECO:0000256" key="3">
    <source>
        <dbReference type="ARBA" id="ARBA00022679"/>
    </source>
</evidence>
<dbReference type="OrthoDB" id="5291101at2"/>
<dbReference type="PANTHER" id="PTHR43630:SF1">
    <property type="entry name" value="POLY-BETA-1,6-N-ACETYL-D-GLUCOSAMINE SYNTHASE"/>
    <property type="match status" value="1"/>
</dbReference>
<evidence type="ECO:0000256" key="4">
    <source>
        <dbReference type="SAM" id="Phobius"/>
    </source>
</evidence>
<evidence type="ECO:0000256" key="1">
    <source>
        <dbReference type="ARBA" id="ARBA00006739"/>
    </source>
</evidence>
<keyword evidence="4" id="KW-0472">Membrane</keyword>
<dbReference type="SUPFAM" id="SSF53448">
    <property type="entry name" value="Nucleotide-diphospho-sugar transferases"/>
    <property type="match status" value="1"/>
</dbReference>
<accession>A0A5B0DUM1</accession>
<feature type="transmembrane region" description="Helical" evidence="4">
    <location>
        <begin position="369"/>
        <end position="388"/>
    </location>
</feature>
<keyword evidence="4" id="KW-1133">Transmembrane helix</keyword>
<name>A0A5B0DUM1_9HYPH</name>
<dbReference type="CDD" id="cd06423">
    <property type="entry name" value="CESA_like"/>
    <property type="match status" value="1"/>
</dbReference>
<gene>
    <name evidence="5" type="ORF">FPY71_13145</name>
</gene>
<evidence type="ECO:0000256" key="2">
    <source>
        <dbReference type="ARBA" id="ARBA00022676"/>
    </source>
</evidence>
<protein>
    <submittedName>
        <fullName evidence="5">Glycosyltransferase family 2 protein</fullName>
    </submittedName>
</protein>
<evidence type="ECO:0000313" key="6">
    <source>
        <dbReference type="Proteomes" id="UP000324738"/>
    </source>
</evidence>
<feature type="transmembrane region" description="Helical" evidence="4">
    <location>
        <begin position="338"/>
        <end position="362"/>
    </location>
</feature>
<evidence type="ECO:0000313" key="5">
    <source>
        <dbReference type="EMBL" id="KAA0969481.1"/>
    </source>
</evidence>
<dbReference type="Proteomes" id="UP000324738">
    <property type="component" value="Unassembled WGS sequence"/>
</dbReference>